<keyword evidence="3" id="KW-0539">Nucleus</keyword>
<dbReference type="Pfam" id="PF25220">
    <property type="entry name" value="Sororin_C"/>
    <property type="match status" value="1"/>
</dbReference>
<dbReference type="GO" id="GO:0051301">
    <property type="term" value="P:cell division"/>
    <property type="evidence" value="ECO:0007669"/>
    <property type="project" value="UniProtKB-KW"/>
</dbReference>
<feature type="compositionally biased region" description="Polar residues" evidence="6">
    <location>
        <begin position="109"/>
        <end position="118"/>
    </location>
</feature>
<feature type="region of interest" description="Disordered" evidence="6">
    <location>
        <begin position="1"/>
        <end position="120"/>
    </location>
</feature>
<keyword evidence="4" id="KW-0131">Cell cycle</keyword>
<feature type="compositionally biased region" description="Low complexity" evidence="6">
    <location>
        <begin position="23"/>
        <end position="45"/>
    </location>
</feature>
<dbReference type="AlphaFoldDB" id="A0A5J5BAK2"/>
<proteinExistence type="inferred from homology"/>
<dbReference type="PANTHER" id="PTHR35740">
    <property type="entry name" value="OS12G0111700 PROTEIN"/>
    <property type="match status" value="1"/>
</dbReference>
<dbReference type="GO" id="GO:0005634">
    <property type="term" value="C:nucleus"/>
    <property type="evidence" value="ECO:0007669"/>
    <property type="project" value="UniProtKB-SubCell"/>
</dbReference>
<evidence type="ECO:0000259" key="7">
    <source>
        <dbReference type="Pfam" id="PF25220"/>
    </source>
</evidence>
<evidence type="ECO:0000313" key="9">
    <source>
        <dbReference type="Proteomes" id="UP000325577"/>
    </source>
</evidence>
<sequence length="264" mass="29138">MEAESSKSIKIKPLSDRTNLIPTTTLRNLSSSSKSLFVKASNPNLNPKPKPNPKPYNSYTNKAETNSSKSDTSVAASNTNKNIVPNPRTIAQPHPSTSPIRPSPSSSSNAGYENNESSEPLVVYSRRHTAEKTKYKVMVVAVPFSCPPEKTKEKGKAVAVAFNCSPLESKKNKRKAVAVPSSCPLLPGTRNIRDELNEAIDIGLPKSCGVPYGKHQKKRHCLFPDQDVLEPALPRDFIEQQRAYFKGVDEFELPEEEVSYKELD</sequence>
<evidence type="ECO:0000256" key="1">
    <source>
        <dbReference type="ARBA" id="ARBA00022618"/>
    </source>
</evidence>
<evidence type="ECO:0000256" key="6">
    <source>
        <dbReference type="SAM" id="MobiDB-lite"/>
    </source>
</evidence>
<gene>
    <name evidence="8" type="ORF">F0562_026202</name>
</gene>
<keyword evidence="2" id="KW-0498">Mitosis</keyword>
<accession>A0A5J5BAK2</accession>
<dbReference type="EMBL" id="CM018037">
    <property type="protein sequence ID" value="KAA8539510.1"/>
    <property type="molecule type" value="Genomic_DNA"/>
</dbReference>
<evidence type="ECO:0000256" key="4">
    <source>
        <dbReference type="ARBA" id="ARBA00023306"/>
    </source>
</evidence>
<keyword evidence="1" id="KW-0132">Cell division</keyword>
<evidence type="ECO:0000256" key="5">
    <source>
        <dbReference type="ARBA" id="ARBA00093465"/>
    </source>
</evidence>
<dbReference type="OrthoDB" id="1903589at2759"/>
<organism evidence="8 9">
    <name type="scientific">Nyssa sinensis</name>
    <dbReference type="NCBI Taxonomy" id="561372"/>
    <lineage>
        <taxon>Eukaryota</taxon>
        <taxon>Viridiplantae</taxon>
        <taxon>Streptophyta</taxon>
        <taxon>Embryophyta</taxon>
        <taxon>Tracheophyta</taxon>
        <taxon>Spermatophyta</taxon>
        <taxon>Magnoliopsida</taxon>
        <taxon>eudicotyledons</taxon>
        <taxon>Gunneridae</taxon>
        <taxon>Pentapetalae</taxon>
        <taxon>asterids</taxon>
        <taxon>Cornales</taxon>
        <taxon>Nyssaceae</taxon>
        <taxon>Nyssa</taxon>
    </lineage>
</organism>
<protein>
    <recommendedName>
        <fullName evidence="7">Sororin C-terminal region domain-containing protein</fullName>
    </recommendedName>
</protein>
<name>A0A5J5BAK2_9ASTE</name>
<feature type="compositionally biased region" description="Low complexity" evidence="6">
    <location>
        <begin position="93"/>
        <end position="108"/>
    </location>
</feature>
<comment type="similarity">
    <text evidence="5">Belongs to the sororin family.</text>
</comment>
<evidence type="ECO:0000313" key="8">
    <source>
        <dbReference type="EMBL" id="KAA8539510.1"/>
    </source>
</evidence>
<dbReference type="InterPro" id="IPR057337">
    <property type="entry name" value="Sororin_C"/>
</dbReference>
<reference evidence="8 9" key="1">
    <citation type="submission" date="2019-09" db="EMBL/GenBank/DDBJ databases">
        <title>A chromosome-level genome assembly of the Chinese tupelo Nyssa sinensis.</title>
        <authorList>
            <person name="Yang X."/>
            <person name="Kang M."/>
            <person name="Yang Y."/>
            <person name="Xiong H."/>
            <person name="Wang M."/>
            <person name="Zhang Z."/>
            <person name="Wang Z."/>
            <person name="Wu H."/>
            <person name="Ma T."/>
            <person name="Liu J."/>
            <person name="Xi Z."/>
        </authorList>
    </citation>
    <scope>NUCLEOTIDE SEQUENCE [LARGE SCALE GENOMIC DNA]</scope>
    <source>
        <strain evidence="8">J267</strain>
        <tissue evidence="8">Leaf</tissue>
    </source>
</reference>
<evidence type="ECO:0000256" key="3">
    <source>
        <dbReference type="ARBA" id="ARBA00023242"/>
    </source>
</evidence>
<feature type="compositionally biased region" description="Polar residues" evidence="6">
    <location>
        <begin position="63"/>
        <end position="83"/>
    </location>
</feature>
<feature type="domain" description="Sororin C-terminal region" evidence="7">
    <location>
        <begin position="234"/>
        <end position="256"/>
    </location>
</feature>
<keyword evidence="9" id="KW-1185">Reference proteome</keyword>
<dbReference type="PANTHER" id="PTHR35740:SF1">
    <property type="entry name" value="OS12G0111700 PROTEIN"/>
    <property type="match status" value="1"/>
</dbReference>
<evidence type="ECO:0000256" key="2">
    <source>
        <dbReference type="ARBA" id="ARBA00022776"/>
    </source>
</evidence>
<dbReference type="Proteomes" id="UP000325577">
    <property type="component" value="Linkage Group LG14"/>
</dbReference>